<dbReference type="GO" id="GO:0016020">
    <property type="term" value="C:membrane"/>
    <property type="evidence" value="ECO:0007669"/>
    <property type="project" value="UniProtKB-SubCell"/>
</dbReference>
<proteinExistence type="inferred from homology"/>
<dbReference type="Gramene" id="ORGLA07G0093400.1">
    <property type="protein sequence ID" value="ORGLA07G0093400.1"/>
    <property type="gene ID" value="ORGLA07G0093400"/>
</dbReference>
<dbReference type="SUPFAM" id="SSF81901">
    <property type="entry name" value="HCP-like"/>
    <property type="match status" value="1"/>
</dbReference>
<dbReference type="eggNOG" id="KOG2722">
    <property type="taxonomic scope" value="Eukaryota"/>
</dbReference>
<dbReference type="Pfam" id="PF13041">
    <property type="entry name" value="PPR_2"/>
    <property type="match status" value="7"/>
</dbReference>
<evidence type="ECO:0000256" key="2">
    <source>
        <dbReference type="ARBA" id="ARBA00007626"/>
    </source>
</evidence>
<name>I1Q9Z2_ORYGL</name>
<feature type="repeat" description="PPR" evidence="9">
    <location>
        <begin position="488"/>
        <end position="522"/>
    </location>
</feature>
<dbReference type="Gene3D" id="1.25.40.10">
    <property type="entry name" value="Tetratricopeptide repeat domain"/>
    <property type="match status" value="7"/>
</dbReference>
<keyword evidence="7" id="KW-0472">Membrane</keyword>
<comment type="similarity">
    <text evidence="2">Belongs to the PPR family. P subfamily.</text>
</comment>
<evidence type="ECO:0000256" key="4">
    <source>
        <dbReference type="ARBA" id="ARBA00022737"/>
    </source>
</evidence>
<feature type="repeat" description="PPR" evidence="9">
    <location>
        <begin position="663"/>
        <end position="697"/>
    </location>
</feature>
<evidence type="ECO:0000256" key="8">
    <source>
        <dbReference type="ARBA" id="ARBA00023294"/>
    </source>
</evidence>
<feature type="repeat" description="PPR" evidence="9">
    <location>
        <begin position="925"/>
        <end position="959"/>
    </location>
</feature>
<dbReference type="GO" id="GO:0009734">
    <property type="term" value="P:auxin-activated signaling pathway"/>
    <property type="evidence" value="ECO:0007669"/>
    <property type="project" value="UniProtKB-KW"/>
</dbReference>
<dbReference type="eggNOG" id="KOG4197">
    <property type="taxonomic scope" value="Eukaryota"/>
</dbReference>
<feature type="repeat" description="PPR" evidence="9">
    <location>
        <begin position="173"/>
        <end position="207"/>
    </location>
</feature>
<evidence type="ECO:0000256" key="7">
    <source>
        <dbReference type="ARBA" id="ARBA00023136"/>
    </source>
</evidence>
<dbReference type="Pfam" id="PF03547">
    <property type="entry name" value="Mem_trans"/>
    <property type="match status" value="1"/>
</dbReference>
<feature type="repeat" description="PPR" evidence="9">
    <location>
        <begin position="348"/>
        <end position="382"/>
    </location>
</feature>
<dbReference type="AlphaFoldDB" id="I1Q9Z2"/>
<sequence length="1220" mass="134365">MLLAARGRRHPFAAARLLPIPLSSGPSFASSTTTTTSNGACSSSAADPDAVAAEVATLLSRCSGDWRLAVSSSDLPSRLSPAAISSLVRRRPSPSSPRLHPKLLLDFFYWSSPQLAPSAPAPDAFAHLAMSLCAGSLFNLANGLLIKMIRAYPSPPVVLASIHRALSDSGHRSPAVLDVLVDTYKKSGRVQDAAEVVLMMRDLGLAPSIRCCNALLKDLLRADAMALLWKVREFMVGAGISPDVYTYSTLIEAYCKVREFDTAKKVLVEMRERGCGLNTVTYNVLIAGLCRSGAVEEAFGFKKDMEDYGLVPDGFTYGALINGLCKSRRSNEAKALLDEMSCAELKPNVVVYANLIDGFMREGNADEAFKMIKEMVAAGVQPNKITYDNLVRGLCKMGQMDRASLLLKQMVRDSHRPDTITYNLIIEGHFRHHSKKDAFRLLSEMENAGISPNVYTYSIMIHGLCQSGEPEKASDLLEEMTTKGLKPNAFVYAPLISGYCREGNVSLACEVFDKMTKVNVLPDLYCYNSLIFGLSKVGRVEESTKYFAQMQERGLLPNEFTYSGLIHGYLKNGDLESAEQLVQRMLDTGLKPNDVIYIDLLESYFKSDDIEKVSSTFKSMLDQGVMLDNRIYGILIHNLSSSGNMEAAFRVLSEIEKNGSVPDVHVYSSLISGLRKTADREKAFGILDEMSKKGVDPNIVCYNALIDGLCKSGDISYARNVFNSILAKGLVPNCVTYTSLIDGSCKVGDISNAFYLYNEMLATGITPDAFVYSVLTTGCSSAGDLEQAMFLIEEMFLRGHASISSFNNLVDGFCKRGKMQETLKLLHVIMGRGLVPNALTIENIISGLSEAGKLSEVHTIFVELQQKTSESAARHFSSLFMDMINQGKIPLDVVDDMIRDHCKEGNLDKALMLRDVIVAKSAPMGCSSYLAIVDNLCRKGKLSEALNLLKEMAKRGNLQPTLVALLGIFWFRRHHHILNKLGGLYIWTHTYSLMKKKRGQMYHQPNSIQGLDDSNEEHHAKKFKANGEAACADEEATLPVSAKLAEHNEENQMILGFVFGLVPWLKSLVIGDGAPLRVIQDSIQLMGAKEVGVQAYGDHRDRLHPLHDPSSSGDCSSSWCILGRILATRPLYRYVLMMQFALPPAMTIGTMAQLFDVAQEECSVIFLWTYLVSSISLTTWSMIFMSIPSLGQSAMISAFQLTQREEVEDNNTPLEKSRSN</sequence>
<feature type="repeat" description="PPR" evidence="9">
    <location>
        <begin position="698"/>
        <end position="732"/>
    </location>
</feature>
<dbReference type="NCBIfam" id="TIGR00756">
    <property type="entry name" value="PPR"/>
    <property type="match status" value="16"/>
</dbReference>
<dbReference type="EnsemblPlants" id="ORGLA07G0093400.1">
    <property type="protein sequence ID" value="ORGLA07G0093400.1"/>
    <property type="gene ID" value="ORGLA07G0093400"/>
</dbReference>
<reference evidence="10 11" key="2">
    <citation type="submission" date="2018-04" db="EMBL/GenBank/DDBJ databases">
        <title>OglaRS2 (Oryza glaberrima Reference Sequence Version 2).</title>
        <authorList>
            <person name="Zhang J."/>
            <person name="Kudrna D."/>
            <person name="Lee S."/>
            <person name="Talag J."/>
            <person name="Rajasekar S."/>
            <person name="Wing R.A."/>
        </authorList>
    </citation>
    <scope>NUCLEOTIDE SEQUENCE [LARGE SCALE GENOMIC DNA]</scope>
    <source>
        <strain evidence="10 11">cv. IRGC 96717</strain>
    </source>
</reference>
<dbReference type="Pfam" id="PF01535">
    <property type="entry name" value="PPR"/>
    <property type="match status" value="3"/>
</dbReference>
<dbReference type="InterPro" id="IPR004776">
    <property type="entry name" value="Mem_transp_PIN-like"/>
</dbReference>
<dbReference type="PANTHER" id="PTHR47938">
    <property type="entry name" value="RESPIRATORY COMPLEX I CHAPERONE (CIA84), PUTATIVE (AFU_ORTHOLOGUE AFUA_2G06020)-RELATED"/>
    <property type="match status" value="1"/>
</dbReference>
<accession>I1Q9Z2</accession>
<dbReference type="PROSITE" id="PS51375">
    <property type="entry name" value="PPR"/>
    <property type="match status" value="17"/>
</dbReference>
<evidence type="ECO:0000256" key="3">
    <source>
        <dbReference type="ARBA" id="ARBA00022692"/>
    </source>
</evidence>
<keyword evidence="3" id="KW-0812">Transmembrane</keyword>
<feature type="repeat" description="PPR" evidence="9">
    <location>
        <begin position="383"/>
        <end position="417"/>
    </location>
</feature>
<dbReference type="PANTHER" id="PTHR47938:SF7">
    <property type="entry name" value="PENTACOTRIPEPTIDE-REPEAT REGION OF PRORP DOMAIN-CONTAINING PROTEIN"/>
    <property type="match status" value="1"/>
</dbReference>
<evidence type="ECO:0008006" key="12">
    <source>
        <dbReference type="Google" id="ProtNLM"/>
    </source>
</evidence>
<dbReference type="Proteomes" id="UP000007306">
    <property type="component" value="Chromosome 7"/>
</dbReference>
<evidence type="ECO:0000256" key="5">
    <source>
        <dbReference type="ARBA" id="ARBA00022946"/>
    </source>
</evidence>
<feature type="repeat" description="PPR" evidence="9">
    <location>
        <begin position="523"/>
        <end position="557"/>
    </location>
</feature>
<keyword evidence="8" id="KW-0927">Auxin signaling pathway</keyword>
<dbReference type="STRING" id="4538.I1Q9Z2"/>
<feature type="repeat" description="PPR" evidence="9">
    <location>
        <begin position="453"/>
        <end position="487"/>
    </location>
</feature>
<keyword evidence="5" id="KW-0809">Transit peptide</keyword>
<organism evidence="10 11">
    <name type="scientific">Oryza glaberrima</name>
    <name type="common">African rice</name>
    <dbReference type="NCBI Taxonomy" id="4538"/>
    <lineage>
        <taxon>Eukaryota</taxon>
        <taxon>Viridiplantae</taxon>
        <taxon>Streptophyta</taxon>
        <taxon>Embryophyta</taxon>
        <taxon>Tracheophyta</taxon>
        <taxon>Spermatophyta</taxon>
        <taxon>Magnoliopsida</taxon>
        <taxon>Liliopsida</taxon>
        <taxon>Poales</taxon>
        <taxon>Poaceae</taxon>
        <taxon>BOP clade</taxon>
        <taxon>Oryzoideae</taxon>
        <taxon>Oryzeae</taxon>
        <taxon>Oryzinae</taxon>
        <taxon>Oryza</taxon>
    </lineage>
</organism>
<evidence type="ECO:0000313" key="10">
    <source>
        <dbReference type="EnsemblPlants" id="ORGLA07G0093400.1"/>
    </source>
</evidence>
<dbReference type="GO" id="GO:0003729">
    <property type="term" value="F:mRNA binding"/>
    <property type="evidence" value="ECO:0007669"/>
    <property type="project" value="TreeGrafter"/>
</dbReference>
<evidence type="ECO:0000256" key="1">
    <source>
        <dbReference type="ARBA" id="ARBA00004141"/>
    </source>
</evidence>
<evidence type="ECO:0000313" key="11">
    <source>
        <dbReference type="Proteomes" id="UP000007306"/>
    </source>
</evidence>
<dbReference type="HOGENOM" id="CLU_002706_7_2_1"/>
<dbReference type="OMA" id="CYNSLIF"/>
<reference evidence="10" key="1">
    <citation type="submission" date="2015-06" db="UniProtKB">
        <authorList>
            <consortium name="EnsemblPlants"/>
        </authorList>
    </citation>
    <scope>IDENTIFICATION</scope>
</reference>
<protein>
    <recommendedName>
        <fullName evidence="12">Pentacotripeptide-repeat region of PRORP domain-containing protein</fullName>
    </recommendedName>
</protein>
<feature type="repeat" description="PPR" evidence="9">
    <location>
        <begin position="628"/>
        <end position="662"/>
    </location>
</feature>
<feature type="repeat" description="PPR" evidence="9">
    <location>
        <begin position="733"/>
        <end position="767"/>
    </location>
</feature>
<dbReference type="InterPro" id="IPR002885">
    <property type="entry name" value="PPR_rpt"/>
</dbReference>
<keyword evidence="11" id="KW-1185">Reference proteome</keyword>
<dbReference type="GO" id="GO:0055085">
    <property type="term" value="P:transmembrane transport"/>
    <property type="evidence" value="ECO:0007669"/>
    <property type="project" value="InterPro"/>
</dbReference>
<dbReference type="Pfam" id="PF12854">
    <property type="entry name" value="PPR_1"/>
    <property type="match status" value="2"/>
</dbReference>
<feature type="repeat" description="PPR" evidence="9">
    <location>
        <begin position="558"/>
        <end position="592"/>
    </location>
</feature>
<dbReference type="InterPro" id="IPR011990">
    <property type="entry name" value="TPR-like_helical_dom_sf"/>
</dbReference>
<evidence type="ECO:0000256" key="6">
    <source>
        <dbReference type="ARBA" id="ARBA00022989"/>
    </source>
</evidence>
<feature type="repeat" description="PPR" evidence="9">
    <location>
        <begin position="802"/>
        <end position="836"/>
    </location>
</feature>
<evidence type="ECO:0000256" key="9">
    <source>
        <dbReference type="PROSITE-ProRule" id="PRU00708"/>
    </source>
</evidence>
<keyword evidence="4" id="KW-0677">Repeat</keyword>
<feature type="repeat" description="PPR" evidence="9">
    <location>
        <begin position="313"/>
        <end position="347"/>
    </location>
</feature>
<feature type="repeat" description="PPR" evidence="9">
    <location>
        <begin position="243"/>
        <end position="277"/>
    </location>
</feature>
<feature type="repeat" description="PPR" evidence="9">
    <location>
        <begin position="278"/>
        <end position="312"/>
    </location>
</feature>
<keyword evidence="6" id="KW-1133">Transmembrane helix</keyword>
<comment type="subcellular location">
    <subcellularLocation>
        <location evidence="1">Membrane</location>
        <topology evidence="1">Multi-pass membrane protein</topology>
    </subcellularLocation>
</comment>
<feature type="repeat" description="PPR" evidence="9">
    <location>
        <begin position="418"/>
        <end position="452"/>
    </location>
</feature>